<dbReference type="AlphaFoldDB" id="C5C271"/>
<dbReference type="KEGG" id="bcv:Bcav_3454"/>
<accession>C5C271</accession>
<evidence type="ECO:0000313" key="2">
    <source>
        <dbReference type="Proteomes" id="UP000007962"/>
    </source>
</evidence>
<reference evidence="1 2" key="1">
    <citation type="journal article" date="2009" name="Stand. Genomic Sci.">
        <title>Complete genome sequence of Beutenbergia cavernae type strain (HKI 0122).</title>
        <authorList>
            <person name="Land M."/>
            <person name="Pukall R."/>
            <person name="Abt B."/>
            <person name="Goker M."/>
            <person name="Rohde M."/>
            <person name="Glavina Del Rio T."/>
            <person name="Tice H."/>
            <person name="Copeland A."/>
            <person name="Cheng J.F."/>
            <person name="Lucas S."/>
            <person name="Chen F."/>
            <person name="Nolan M."/>
            <person name="Bruce D."/>
            <person name="Goodwin L."/>
            <person name="Pitluck S."/>
            <person name="Ivanova N."/>
            <person name="Mavromatis K."/>
            <person name="Ovchinnikova G."/>
            <person name="Pati A."/>
            <person name="Chen A."/>
            <person name="Palaniappan K."/>
            <person name="Hauser L."/>
            <person name="Chang Y.J."/>
            <person name="Jefferies C.C."/>
            <person name="Saunders E."/>
            <person name="Brettin T."/>
            <person name="Detter J.C."/>
            <person name="Han C."/>
            <person name="Chain P."/>
            <person name="Bristow J."/>
            <person name="Eisen J.A."/>
            <person name="Markowitz V."/>
            <person name="Hugenholtz P."/>
            <person name="Kyrpides N.C."/>
            <person name="Klenk H.P."/>
            <person name="Lapidus A."/>
        </authorList>
    </citation>
    <scope>NUCLEOTIDE SEQUENCE [LARGE SCALE GENOMIC DNA]</scope>
    <source>
        <strain evidence="2">ATCC BAA-8 / DSM 12333 / NBRC 16432</strain>
    </source>
</reference>
<protein>
    <submittedName>
        <fullName evidence="1">Pyridoxamine 5'-phosphate oxidase-related protein, FMN-binding</fullName>
    </submittedName>
</protein>
<sequence>MADDARVPRDLTALARASTCRIATTGRVTGREHVATVWFALVGRTLYAPSRHGLDGDWLRNVVASPDVEVRRRRRTWAGVGHVVVEPDELARAVDALVTTYARYREITDAWRSHPPVVVGIALADPA</sequence>
<dbReference type="InterPro" id="IPR004378">
    <property type="entry name" value="F420H2_quin_Rdtase"/>
</dbReference>
<dbReference type="Gene3D" id="2.30.110.10">
    <property type="entry name" value="Electron Transport, Fmn-binding Protein, Chain A"/>
    <property type="match status" value="1"/>
</dbReference>
<dbReference type="EMBL" id="CP001618">
    <property type="protein sequence ID" value="ACQ81696.1"/>
    <property type="molecule type" value="Genomic_DNA"/>
</dbReference>
<organism evidence="1 2">
    <name type="scientific">Beutenbergia cavernae (strain ATCC BAA-8 / DSM 12333 / CCUG 43141 / JCM 11478 / NBRC 16432 / NCIMB 13614 / HKI 0122)</name>
    <dbReference type="NCBI Taxonomy" id="471853"/>
    <lineage>
        <taxon>Bacteria</taxon>
        <taxon>Bacillati</taxon>
        <taxon>Actinomycetota</taxon>
        <taxon>Actinomycetes</taxon>
        <taxon>Micrococcales</taxon>
        <taxon>Beutenbergiaceae</taxon>
        <taxon>Beutenbergia</taxon>
    </lineage>
</organism>
<keyword evidence="2" id="KW-1185">Reference proteome</keyword>
<gene>
    <name evidence="1" type="ordered locus">Bcav_3454</name>
</gene>
<dbReference type="Pfam" id="PF04075">
    <property type="entry name" value="F420H2_quin_red"/>
    <property type="match status" value="1"/>
</dbReference>
<dbReference type="eggNOG" id="ENOG5031NRT">
    <property type="taxonomic scope" value="Bacteria"/>
</dbReference>
<proteinExistence type="predicted"/>
<dbReference type="OrthoDB" id="3378501at2"/>
<dbReference type="RefSeq" id="WP_015883933.1">
    <property type="nucleotide sequence ID" value="NC_012669.1"/>
</dbReference>
<evidence type="ECO:0000313" key="1">
    <source>
        <dbReference type="EMBL" id="ACQ81696.1"/>
    </source>
</evidence>
<dbReference type="Proteomes" id="UP000007962">
    <property type="component" value="Chromosome"/>
</dbReference>
<dbReference type="InterPro" id="IPR012349">
    <property type="entry name" value="Split_barrel_FMN-bd"/>
</dbReference>
<dbReference type="HOGENOM" id="CLU_1968893_0_0_11"/>
<dbReference type="STRING" id="471853.Bcav_3454"/>
<dbReference type="GO" id="GO:0016491">
    <property type="term" value="F:oxidoreductase activity"/>
    <property type="evidence" value="ECO:0007669"/>
    <property type="project" value="InterPro"/>
</dbReference>
<dbReference type="NCBIfam" id="TIGR00026">
    <property type="entry name" value="hi_GC_TIGR00026"/>
    <property type="match status" value="1"/>
</dbReference>
<name>C5C271_BEUC1</name>
<dbReference type="SUPFAM" id="SSF50475">
    <property type="entry name" value="FMN-binding split barrel"/>
    <property type="match status" value="1"/>
</dbReference>